<evidence type="ECO:0000256" key="13">
    <source>
        <dbReference type="HAMAP-Rule" id="MF_00233"/>
    </source>
</evidence>
<dbReference type="EMBL" id="MWIP01000006">
    <property type="protein sequence ID" value="KAF1686418.1"/>
    <property type="molecule type" value="Genomic_DNA"/>
</dbReference>
<evidence type="ECO:0000256" key="6">
    <source>
        <dbReference type="ARBA" id="ARBA00022729"/>
    </source>
</evidence>
<accession>A0A7V8GMH4</accession>
<dbReference type="Proteomes" id="UP000462066">
    <property type="component" value="Unassembled WGS sequence"/>
</dbReference>
<evidence type="ECO:0000256" key="4">
    <source>
        <dbReference type="ARBA" id="ARBA00016202"/>
    </source>
</evidence>
<dbReference type="Gene3D" id="2.50.20.10">
    <property type="entry name" value="Lipoprotein localisation LolA/LolB/LppX"/>
    <property type="match status" value="1"/>
</dbReference>
<comment type="subcellular location">
    <subcellularLocation>
        <location evidence="1 13">Cell outer membrane</location>
        <topology evidence="1 13">Lipid-anchor</topology>
    </subcellularLocation>
</comment>
<dbReference type="InterPro" id="IPR029046">
    <property type="entry name" value="LolA/LolB/LppX"/>
</dbReference>
<evidence type="ECO:0000256" key="14">
    <source>
        <dbReference type="SAM" id="SignalP"/>
    </source>
</evidence>
<dbReference type="AlphaFoldDB" id="A0A7V8GMH4"/>
<dbReference type="CDD" id="cd16326">
    <property type="entry name" value="LolB"/>
    <property type="match status" value="1"/>
</dbReference>
<proteinExistence type="inferred from homology"/>
<keyword evidence="8 13" id="KW-0472">Membrane</keyword>
<protein>
    <recommendedName>
        <fullName evidence="4 13">Outer-membrane lipoprotein LolB</fullName>
    </recommendedName>
</protein>
<evidence type="ECO:0000256" key="10">
    <source>
        <dbReference type="ARBA" id="ARBA00023186"/>
    </source>
</evidence>
<evidence type="ECO:0000256" key="12">
    <source>
        <dbReference type="ARBA" id="ARBA00023288"/>
    </source>
</evidence>
<dbReference type="SUPFAM" id="SSF89392">
    <property type="entry name" value="Prokaryotic lipoproteins and lipoprotein localization factors"/>
    <property type="match status" value="1"/>
</dbReference>
<evidence type="ECO:0000256" key="7">
    <source>
        <dbReference type="ARBA" id="ARBA00022927"/>
    </source>
</evidence>
<evidence type="ECO:0000256" key="2">
    <source>
        <dbReference type="ARBA" id="ARBA00009696"/>
    </source>
</evidence>
<evidence type="ECO:0000256" key="8">
    <source>
        <dbReference type="ARBA" id="ARBA00023136"/>
    </source>
</evidence>
<organism evidence="15 16">
    <name type="scientific">Pseudoxanthomonas broegbernensis</name>
    <dbReference type="NCBI Taxonomy" id="83619"/>
    <lineage>
        <taxon>Bacteria</taxon>
        <taxon>Pseudomonadati</taxon>
        <taxon>Pseudomonadota</taxon>
        <taxon>Gammaproteobacteria</taxon>
        <taxon>Lysobacterales</taxon>
        <taxon>Lysobacteraceae</taxon>
        <taxon>Pseudoxanthomonas</taxon>
    </lineage>
</organism>
<keyword evidence="6 13" id="KW-0732">Signal</keyword>
<evidence type="ECO:0000313" key="15">
    <source>
        <dbReference type="EMBL" id="KAF1686418.1"/>
    </source>
</evidence>
<name>A0A7V8GMH4_9GAMM</name>
<feature type="signal peptide" evidence="14">
    <location>
        <begin position="1"/>
        <end position="22"/>
    </location>
</feature>
<sequence>MSRRLGALGLAVFLSLAGCATAPPRPAAPLLEPGEVPVAARQAEAARRAWLQARPDWAFQGRVAISRGRDGGSGRVDWRQRERVYEVRLSAPVTRQSWRLLGDTRHRGGRLEGLEGGPREGEDAQALLLEATGWEIPVGFLPDWVRGVPADDAVAPESALYGADGRLRRLRQMGWTIDYQDWSFDDEEGRPPLPRRIEADNGLARVRLLVDRWEFGAP</sequence>
<dbReference type="GO" id="GO:0044874">
    <property type="term" value="P:lipoprotein localization to outer membrane"/>
    <property type="evidence" value="ECO:0007669"/>
    <property type="project" value="UniProtKB-UniRule"/>
</dbReference>
<dbReference type="InterPro" id="IPR004565">
    <property type="entry name" value="OM_lipoprot_LolB"/>
</dbReference>
<evidence type="ECO:0000256" key="1">
    <source>
        <dbReference type="ARBA" id="ARBA00004459"/>
    </source>
</evidence>
<dbReference type="GO" id="GO:0009279">
    <property type="term" value="C:cell outer membrane"/>
    <property type="evidence" value="ECO:0007669"/>
    <property type="project" value="UniProtKB-SubCell"/>
</dbReference>
<gene>
    <name evidence="13 15" type="primary">lolB</name>
    <name evidence="15" type="ORF">B1992_07640</name>
</gene>
<keyword evidence="5 13" id="KW-0813">Transport</keyword>
<dbReference type="GO" id="GO:0015031">
    <property type="term" value="P:protein transport"/>
    <property type="evidence" value="ECO:0007669"/>
    <property type="project" value="UniProtKB-KW"/>
</dbReference>
<keyword evidence="12 13" id="KW-0449">Lipoprotein</keyword>
<reference evidence="15 16" key="1">
    <citation type="submission" date="2017-10" db="EMBL/GenBank/DDBJ databases">
        <title>Whole genome sequencing of Pseudoxanthomonas broegbernensis DSM 12573(T).</title>
        <authorList>
            <person name="Kumar S."/>
            <person name="Bansal K."/>
            <person name="Kaur A."/>
            <person name="Patil P."/>
            <person name="Sharma S."/>
            <person name="Patil P.B."/>
        </authorList>
    </citation>
    <scope>NUCLEOTIDE SEQUENCE [LARGE SCALE GENOMIC DNA]</scope>
    <source>
        <strain evidence="15 16">DSM 12573</strain>
    </source>
</reference>
<dbReference type="HAMAP" id="MF_00233">
    <property type="entry name" value="LolB"/>
    <property type="match status" value="1"/>
</dbReference>
<keyword evidence="10 13" id="KW-0143">Chaperone</keyword>
<evidence type="ECO:0000313" key="16">
    <source>
        <dbReference type="Proteomes" id="UP000462066"/>
    </source>
</evidence>
<keyword evidence="7 13" id="KW-0653">Protein transport</keyword>
<keyword evidence="16" id="KW-1185">Reference proteome</keyword>
<evidence type="ECO:0000256" key="3">
    <source>
        <dbReference type="ARBA" id="ARBA00011245"/>
    </source>
</evidence>
<keyword evidence="9 13" id="KW-0564">Palmitate</keyword>
<evidence type="ECO:0000256" key="9">
    <source>
        <dbReference type="ARBA" id="ARBA00023139"/>
    </source>
</evidence>
<evidence type="ECO:0000256" key="11">
    <source>
        <dbReference type="ARBA" id="ARBA00023237"/>
    </source>
</evidence>
<keyword evidence="11 13" id="KW-0998">Cell outer membrane</keyword>
<comment type="function">
    <text evidence="13">Plays a critical role in the incorporation of lipoproteins in the outer membrane after they are released by the LolA protein.</text>
</comment>
<evidence type="ECO:0000256" key="5">
    <source>
        <dbReference type="ARBA" id="ARBA00022448"/>
    </source>
</evidence>
<dbReference type="PROSITE" id="PS51257">
    <property type="entry name" value="PROKAR_LIPOPROTEIN"/>
    <property type="match status" value="1"/>
</dbReference>
<dbReference type="RefSeq" id="WP_162310890.1">
    <property type="nucleotide sequence ID" value="NZ_JACHGU010000002.1"/>
</dbReference>
<dbReference type="Pfam" id="PF03550">
    <property type="entry name" value="LolB"/>
    <property type="match status" value="1"/>
</dbReference>
<comment type="subunit">
    <text evidence="3 13">Monomer.</text>
</comment>
<feature type="chain" id="PRO_5030751471" description="Outer-membrane lipoprotein LolB" evidence="14">
    <location>
        <begin position="23"/>
        <end position="218"/>
    </location>
</feature>
<comment type="caution">
    <text evidence="15">The sequence shown here is derived from an EMBL/GenBank/DDBJ whole genome shotgun (WGS) entry which is preliminary data.</text>
</comment>
<comment type="similarity">
    <text evidence="2 13">Belongs to the LolB family.</text>
</comment>
<dbReference type="NCBIfam" id="TIGR00548">
    <property type="entry name" value="lolB"/>
    <property type="match status" value="1"/>
</dbReference>